<evidence type="ECO:0000256" key="2">
    <source>
        <dbReference type="ARBA" id="ARBA00022729"/>
    </source>
</evidence>
<dbReference type="Pfam" id="PF13517">
    <property type="entry name" value="FG-GAP_3"/>
    <property type="match status" value="1"/>
</dbReference>
<accession>A0ABX1JWU5</accession>
<keyword evidence="4" id="KW-1185">Reference proteome</keyword>
<dbReference type="PROSITE" id="PS51904">
    <property type="entry name" value="GLYCOSYL_HYDROL_F25_2"/>
    <property type="match status" value="1"/>
</dbReference>
<dbReference type="SUPFAM" id="SSF69318">
    <property type="entry name" value="Integrin alpha N-terminal domain"/>
    <property type="match status" value="1"/>
</dbReference>
<feature type="non-terminal residue" evidence="3">
    <location>
        <position position="1"/>
    </location>
</feature>
<organism evidence="3 4">
    <name type="scientific">Arthrobacter deserti</name>
    <dbReference type="NCBI Taxonomy" id="1742687"/>
    <lineage>
        <taxon>Bacteria</taxon>
        <taxon>Bacillati</taxon>
        <taxon>Actinomycetota</taxon>
        <taxon>Actinomycetes</taxon>
        <taxon>Micrococcales</taxon>
        <taxon>Micrococcaceae</taxon>
        <taxon>Arthrobacter</taxon>
    </lineage>
</organism>
<dbReference type="Gene3D" id="2.40.128.340">
    <property type="match status" value="1"/>
</dbReference>
<proteinExistence type="inferred from homology"/>
<evidence type="ECO:0000313" key="4">
    <source>
        <dbReference type="Proteomes" id="UP000523795"/>
    </source>
</evidence>
<comment type="similarity">
    <text evidence="1">Belongs to the glycosyl hydrolase 25 family.</text>
</comment>
<dbReference type="InterPro" id="IPR002053">
    <property type="entry name" value="Glyco_hydro_25"/>
</dbReference>
<dbReference type="Pfam" id="PF01183">
    <property type="entry name" value="Glyco_hydro_25"/>
    <property type="match status" value="1"/>
</dbReference>
<comment type="caution">
    <text evidence="3">The sequence shown here is derived from an EMBL/GenBank/DDBJ whole genome shotgun (WGS) entry which is preliminary data.</text>
</comment>
<reference evidence="3 4" key="1">
    <citation type="submission" date="2020-04" db="EMBL/GenBank/DDBJ databases">
        <authorList>
            <person name="Liu S."/>
        </authorList>
    </citation>
    <scope>NUCLEOTIDE SEQUENCE [LARGE SCALE GENOMIC DNA]</scope>
    <source>
        <strain evidence="3 4">CGMCC 1.15091</strain>
    </source>
</reference>
<dbReference type="PANTHER" id="PTHR44103:SF1">
    <property type="entry name" value="PROPROTEIN CONVERTASE P"/>
    <property type="match status" value="1"/>
</dbReference>
<dbReference type="EMBL" id="JAAZSR010000728">
    <property type="protein sequence ID" value="NKX52774.1"/>
    <property type="molecule type" value="Genomic_DNA"/>
</dbReference>
<dbReference type="InterPro" id="IPR028994">
    <property type="entry name" value="Integrin_alpha_N"/>
</dbReference>
<evidence type="ECO:0000256" key="1">
    <source>
        <dbReference type="ARBA" id="ARBA00010646"/>
    </source>
</evidence>
<dbReference type="Gene3D" id="3.20.20.80">
    <property type="entry name" value="Glycosidases"/>
    <property type="match status" value="1"/>
</dbReference>
<dbReference type="Proteomes" id="UP000523795">
    <property type="component" value="Unassembled WGS sequence"/>
</dbReference>
<sequence>NMSASQMVAWIRDFSNTVKTLTGRLPAIYTTAGWWNQCTGSSAAFTDLPLHLAEYGVTSPTRLPAGWSFYSIWQYSSSGPFVGDSNVWNGSMTGLQSFAKGSPVASTSTSGDRTQKYAAAGGLNGDGRGDLISRRSGGTAWFYPGNGKGAFGTPRKLGTGWQIYNSLIGAGDLNGDAKADLLARHTDGSLWFYAGTGTGTYKARVRVGTSGWNKFDNIVVPGDLNGDGKADVLAKQADGTAYLFPGLGTGRVGTRTQVASGWQDYSQ</sequence>
<dbReference type="InterPro" id="IPR017853">
    <property type="entry name" value="GH"/>
</dbReference>
<name>A0ABX1JWU5_9MICC</name>
<gene>
    <name evidence="3" type="ORF">HER39_19795</name>
</gene>
<feature type="non-terminal residue" evidence="3">
    <location>
        <position position="267"/>
    </location>
</feature>
<evidence type="ECO:0000313" key="3">
    <source>
        <dbReference type="EMBL" id="NKX52774.1"/>
    </source>
</evidence>
<dbReference type="SUPFAM" id="SSF51445">
    <property type="entry name" value="(Trans)glycosidases"/>
    <property type="match status" value="1"/>
</dbReference>
<keyword evidence="2" id="KW-0732">Signal</keyword>
<protein>
    <submittedName>
        <fullName evidence="3">Lysozyme M1</fullName>
    </submittedName>
</protein>
<dbReference type="PANTHER" id="PTHR44103">
    <property type="entry name" value="PROPROTEIN CONVERTASE P"/>
    <property type="match status" value="1"/>
</dbReference>
<dbReference type="InterPro" id="IPR013517">
    <property type="entry name" value="FG-GAP"/>
</dbReference>